<sequence>MEKANFAGFYCVNCREYRPIERRPDLRCSIDVGNGYYCSAPCRHAKERLCTSCGDEPVAIDPITRFASKYCSSRCLAVANASLPVSEQEAAEKSEHRAAEACEEKIATIAEAKANRHCCEFGQACRNCQLVYKFEEMRKIYFGIDFKFYCSVRCRDAKEKLCVSCCRTAVWIDPKTQHVSSYCSQECCYKHNSMLPRAAPAAAAAAPVE</sequence>
<accession>A0A3G5A2V1</accession>
<name>A0A3G5A2V1_9VIRU</name>
<dbReference type="EMBL" id="MK072283">
    <property type="protein sequence ID" value="AYV81557.1"/>
    <property type="molecule type" value="Genomic_DNA"/>
</dbReference>
<protein>
    <submittedName>
        <fullName evidence="1">Uncharacterized protein</fullName>
    </submittedName>
</protein>
<organism evidence="1">
    <name type="scientific">Harvfovirus sp</name>
    <dbReference type="NCBI Taxonomy" id="2487768"/>
    <lineage>
        <taxon>Viruses</taxon>
        <taxon>Varidnaviria</taxon>
        <taxon>Bamfordvirae</taxon>
        <taxon>Nucleocytoviricota</taxon>
        <taxon>Megaviricetes</taxon>
        <taxon>Imitervirales</taxon>
        <taxon>Mimiviridae</taxon>
        <taxon>Klosneuvirinae</taxon>
    </lineage>
</organism>
<reference evidence="1" key="1">
    <citation type="submission" date="2018-10" db="EMBL/GenBank/DDBJ databases">
        <title>Hidden diversity of soil giant viruses.</title>
        <authorList>
            <person name="Schulz F."/>
            <person name="Alteio L."/>
            <person name="Goudeau D."/>
            <person name="Ryan E.M."/>
            <person name="Malmstrom R.R."/>
            <person name="Blanchard J."/>
            <person name="Woyke T."/>
        </authorList>
    </citation>
    <scope>NUCLEOTIDE SEQUENCE</scope>
    <source>
        <strain evidence="1">HAV1</strain>
    </source>
</reference>
<gene>
    <name evidence="1" type="ORF">Harvfovirus41_2</name>
</gene>
<evidence type="ECO:0000313" key="1">
    <source>
        <dbReference type="EMBL" id="AYV81557.1"/>
    </source>
</evidence>
<proteinExistence type="predicted"/>